<sequence length="299" mass="34301">YNFLFFFFSKFSIAAYSTAALLAIVFAIPFGIRMLVHKDRGQWQEFGPAFYTAHLELFLGNGCLGVGVMMLLILTVERYVSVCHPSFTRPVMGPPGIHHGWVMESRRNSHSTGRIYKVMLEVIFKLIPTVLIAGLNLRIMMVYRKTCERRRKMILTRASYIKDEDPRKFAEERRLFLLLGSTSILFLACVSPMAILHMTIASEVLPIFSFQVFRALANLLELTNYSITFYIYCLFSEDFRNTLMRTVKWPWIKTQLCHQVDVVTAKQTPLANFDKLNLRNHHITTTSGVCTGMGRSSSI</sequence>
<comment type="similarity">
    <text evidence="2">Belongs to the G-protein coupled receptor 1 family.</text>
</comment>
<feature type="transmembrane region" description="Helical" evidence="6">
    <location>
        <begin position="175"/>
        <end position="195"/>
    </location>
</feature>
<evidence type="ECO:0000313" key="9">
    <source>
        <dbReference type="Proteomes" id="UP000078200"/>
    </source>
</evidence>
<protein>
    <recommendedName>
        <fullName evidence="7">G-protein coupled receptors family 1 profile domain-containing protein</fullName>
    </recommendedName>
</protein>
<evidence type="ECO:0000259" key="7">
    <source>
        <dbReference type="PROSITE" id="PS50262"/>
    </source>
</evidence>
<dbReference type="STRING" id="7395.A0A1A9V6T0"/>
<name>A0A1A9V6T0_GLOAU</name>
<dbReference type="PROSITE" id="PS00237">
    <property type="entry name" value="G_PROTEIN_RECEP_F1_1"/>
    <property type="match status" value="1"/>
</dbReference>
<evidence type="ECO:0000256" key="5">
    <source>
        <dbReference type="ARBA" id="ARBA00023136"/>
    </source>
</evidence>
<dbReference type="PANTHER" id="PTHR47760">
    <property type="entry name" value="G-PROTEIN COUPLED RECEPTOR B0563.6-LIKE PROTEIN-RELATED"/>
    <property type="match status" value="1"/>
</dbReference>
<dbReference type="VEuPathDB" id="VectorBase:GAUT027762"/>
<dbReference type="Proteomes" id="UP000078200">
    <property type="component" value="Unassembled WGS sequence"/>
</dbReference>
<evidence type="ECO:0000256" key="6">
    <source>
        <dbReference type="SAM" id="Phobius"/>
    </source>
</evidence>
<keyword evidence="9" id="KW-1185">Reference proteome</keyword>
<feature type="transmembrane region" description="Helical" evidence="6">
    <location>
        <begin position="13"/>
        <end position="36"/>
    </location>
</feature>
<dbReference type="InterPro" id="IPR017452">
    <property type="entry name" value="GPCR_Rhodpsn_7TM"/>
</dbReference>
<feature type="domain" description="G-protein coupled receptors family 1 profile" evidence="7">
    <location>
        <begin position="1"/>
        <end position="232"/>
    </location>
</feature>
<dbReference type="EnsemblMetazoa" id="GAUT027762-RA">
    <property type="protein sequence ID" value="GAUT027762-PA"/>
    <property type="gene ID" value="GAUT027762"/>
</dbReference>
<comment type="subcellular location">
    <subcellularLocation>
        <location evidence="1">Membrane</location>
    </subcellularLocation>
</comment>
<proteinExistence type="inferred from homology"/>
<organism evidence="8 9">
    <name type="scientific">Glossina austeni</name>
    <name type="common">Savannah tsetse fly</name>
    <dbReference type="NCBI Taxonomy" id="7395"/>
    <lineage>
        <taxon>Eukaryota</taxon>
        <taxon>Metazoa</taxon>
        <taxon>Ecdysozoa</taxon>
        <taxon>Arthropoda</taxon>
        <taxon>Hexapoda</taxon>
        <taxon>Insecta</taxon>
        <taxon>Pterygota</taxon>
        <taxon>Neoptera</taxon>
        <taxon>Endopterygota</taxon>
        <taxon>Diptera</taxon>
        <taxon>Brachycera</taxon>
        <taxon>Muscomorpha</taxon>
        <taxon>Hippoboscoidea</taxon>
        <taxon>Glossinidae</taxon>
        <taxon>Glossina</taxon>
    </lineage>
</organism>
<dbReference type="Gene3D" id="1.20.1070.10">
    <property type="entry name" value="Rhodopsin 7-helix transmembrane proteins"/>
    <property type="match status" value="2"/>
</dbReference>
<accession>A0A1A9V6T0</accession>
<evidence type="ECO:0000256" key="3">
    <source>
        <dbReference type="ARBA" id="ARBA00022692"/>
    </source>
</evidence>
<feature type="transmembrane region" description="Helical" evidence="6">
    <location>
        <begin position="57"/>
        <end position="76"/>
    </location>
</feature>
<evidence type="ECO:0000256" key="4">
    <source>
        <dbReference type="ARBA" id="ARBA00022989"/>
    </source>
</evidence>
<dbReference type="GO" id="GO:0016020">
    <property type="term" value="C:membrane"/>
    <property type="evidence" value="ECO:0007669"/>
    <property type="project" value="UniProtKB-SubCell"/>
</dbReference>
<dbReference type="PANTHER" id="PTHR47760:SF1">
    <property type="entry name" value="G-PROTEIN COUPLED RECEPTORS FAMILY 1 PROFILE DOMAIN-CONTAINING PROTEIN"/>
    <property type="match status" value="1"/>
</dbReference>
<keyword evidence="4 6" id="KW-1133">Transmembrane helix</keyword>
<dbReference type="PROSITE" id="PS50262">
    <property type="entry name" value="G_PROTEIN_RECEP_F1_2"/>
    <property type="match status" value="1"/>
</dbReference>
<feature type="transmembrane region" description="Helical" evidence="6">
    <location>
        <begin position="215"/>
        <end position="235"/>
    </location>
</feature>
<keyword evidence="5 6" id="KW-0472">Membrane</keyword>
<feature type="transmembrane region" description="Helical" evidence="6">
    <location>
        <begin position="122"/>
        <end position="143"/>
    </location>
</feature>
<evidence type="ECO:0000313" key="8">
    <source>
        <dbReference type="EnsemblMetazoa" id="GAUT027762-PA"/>
    </source>
</evidence>
<dbReference type="GO" id="GO:0004930">
    <property type="term" value="F:G protein-coupled receptor activity"/>
    <property type="evidence" value="ECO:0007669"/>
    <property type="project" value="InterPro"/>
</dbReference>
<dbReference type="InterPro" id="IPR000276">
    <property type="entry name" value="GPCR_Rhodpsn"/>
</dbReference>
<dbReference type="AlphaFoldDB" id="A0A1A9V6T0"/>
<dbReference type="CDD" id="cd14978">
    <property type="entry name" value="7tmA_FMRFamide_R-like"/>
    <property type="match status" value="1"/>
</dbReference>
<reference evidence="8" key="1">
    <citation type="submission" date="2020-05" db="UniProtKB">
        <authorList>
            <consortium name="EnsemblMetazoa"/>
        </authorList>
    </citation>
    <scope>IDENTIFICATION</scope>
    <source>
        <strain evidence="8">TTRI</strain>
    </source>
</reference>
<keyword evidence="3 6" id="KW-0812">Transmembrane</keyword>
<dbReference type="InterPro" id="IPR053093">
    <property type="entry name" value="GPCR-like"/>
</dbReference>
<evidence type="ECO:0000256" key="1">
    <source>
        <dbReference type="ARBA" id="ARBA00004370"/>
    </source>
</evidence>
<dbReference type="SUPFAM" id="SSF81321">
    <property type="entry name" value="Family A G protein-coupled receptor-like"/>
    <property type="match status" value="1"/>
</dbReference>
<evidence type="ECO:0000256" key="2">
    <source>
        <dbReference type="ARBA" id="ARBA00010663"/>
    </source>
</evidence>